<dbReference type="SFLD" id="SFLDS00003">
    <property type="entry name" value="Haloacid_Dehalogenase"/>
    <property type="match status" value="1"/>
</dbReference>
<dbReference type="AlphaFoldDB" id="A0A518B484"/>
<dbReference type="Gene3D" id="1.10.150.720">
    <property type="entry name" value="Haloacid dehalogenase-like hydrolase"/>
    <property type="match status" value="1"/>
</dbReference>
<dbReference type="InterPro" id="IPR036412">
    <property type="entry name" value="HAD-like_sf"/>
</dbReference>
<evidence type="ECO:0000313" key="1">
    <source>
        <dbReference type="EMBL" id="QDU61795.1"/>
    </source>
</evidence>
<dbReference type="InterPro" id="IPR051828">
    <property type="entry name" value="HAD-like_hydrolase_domain"/>
</dbReference>
<organism evidence="1 2">
    <name type="scientific">Kolteria novifilia</name>
    <dbReference type="NCBI Taxonomy" id="2527975"/>
    <lineage>
        <taxon>Bacteria</taxon>
        <taxon>Pseudomonadati</taxon>
        <taxon>Planctomycetota</taxon>
        <taxon>Planctomycetia</taxon>
        <taxon>Kolteriales</taxon>
        <taxon>Kolteriaceae</taxon>
        <taxon>Kolteria</taxon>
    </lineage>
</organism>
<gene>
    <name evidence="1" type="primary">hdl IVa</name>
    <name evidence="1" type="ORF">Pan216_26600</name>
</gene>
<dbReference type="SFLD" id="SFLDG01129">
    <property type="entry name" value="C1.5:_HAD__Beta-PGM__Phosphata"/>
    <property type="match status" value="1"/>
</dbReference>
<dbReference type="InterPro" id="IPR044924">
    <property type="entry name" value="HAD-SF_hydro_IA_REG-2-like_cap"/>
</dbReference>
<dbReference type="Pfam" id="PF00702">
    <property type="entry name" value="Hydrolase"/>
    <property type="match status" value="1"/>
</dbReference>
<dbReference type="InterPro" id="IPR006439">
    <property type="entry name" value="HAD-SF_hydro_IA"/>
</dbReference>
<dbReference type="KEGG" id="knv:Pan216_26600"/>
<dbReference type="GO" id="GO:0018784">
    <property type="term" value="F:(S)-2-haloacid dehalogenase activity"/>
    <property type="evidence" value="ECO:0007669"/>
    <property type="project" value="UniProtKB-EC"/>
</dbReference>
<dbReference type="PANTHER" id="PTHR46191">
    <property type="match status" value="1"/>
</dbReference>
<dbReference type="NCBIfam" id="TIGR01549">
    <property type="entry name" value="HAD-SF-IA-v1"/>
    <property type="match status" value="1"/>
</dbReference>
<dbReference type="Gene3D" id="3.40.50.1000">
    <property type="entry name" value="HAD superfamily/HAD-like"/>
    <property type="match status" value="1"/>
</dbReference>
<dbReference type="InterPro" id="IPR023214">
    <property type="entry name" value="HAD_sf"/>
</dbReference>
<dbReference type="EC" id="3.8.1.2" evidence="1"/>
<keyword evidence="2" id="KW-1185">Reference proteome</keyword>
<name>A0A518B484_9BACT</name>
<dbReference type="EMBL" id="CP036279">
    <property type="protein sequence ID" value="QDU61795.1"/>
    <property type="molecule type" value="Genomic_DNA"/>
</dbReference>
<proteinExistence type="predicted"/>
<reference evidence="1 2" key="1">
    <citation type="submission" date="2019-02" db="EMBL/GenBank/DDBJ databases">
        <title>Deep-cultivation of Planctomycetes and their phenomic and genomic characterization uncovers novel biology.</title>
        <authorList>
            <person name="Wiegand S."/>
            <person name="Jogler M."/>
            <person name="Boedeker C."/>
            <person name="Pinto D."/>
            <person name="Vollmers J."/>
            <person name="Rivas-Marin E."/>
            <person name="Kohn T."/>
            <person name="Peeters S.H."/>
            <person name="Heuer A."/>
            <person name="Rast P."/>
            <person name="Oberbeckmann S."/>
            <person name="Bunk B."/>
            <person name="Jeske O."/>
            <person name="Meyerdierks A."/>
            <person name="Storesund J.E."/>
            <person name="Kallscheuer N."/>
            <person name="Luecker S."/>
            <person name="Lage O.M."/>
            <person name="Pohl T."/>
            <person name="Merkel B.J."/>
            <person name="Hornburger P."/>
            <person name="Mueller R.-W."/>
            <person name="Bruemmer F."/>
            <person name="Labrenz M."/>
            <person name="Spormann A.M."/>
            <person name="Op den Camp H."/>
            <person name="Overmann J."/>
            <person name="Amann R."/>
            <person name="Jetten M.S.M."/>
            <person name="Mascher T."/>
            <person name="Medema M.H."/>
            <person name="Devos D.P."/>
            <person name="Kaster A.-K."/>
            <person name="Ovreas L."/>
            <person name="Rohde M."/>
            <person name="Galperin M.Y."/>
            <person name="Jogler C."/>
        </authorList>
    </citation>
    <scope>NUCLEOTIDE SEQUENCE [LARGE SCALE GENOMIC DNA]</scope>
    <source>
        <strain evidence="1 2">Pan216</strain>
    </source>
</reference>
<dbReference type="Proteomes" id="UP000317093">
    <property type="component" value="Chromosome"/>
</dbReference>
<accession>A0A518B484</accession>
<evidence type="ECO:0000313" key="2">
    <source>
        <dbReference type="Proteomes" id="UP000317093"/>
    </source>
</evidence>
<sequence length="257" mass="28911">MPRIVVHEGAMSLVSAPDVDAVLFDAGMTLLEPVLPVAEIYLQEARELGTEVPQDEFVERLRGLWPKLASEYRSAHPELECSEEMELQGWWRFTHELSRPFATLHEQHDEWLARLFQRFDDPQTWKTTPGALACLEACREEGREAAIVSNWHSSLHGILRGHGLDQFVTFTLTSAEIGRKKPHREIFQAALDQLGVNASSVVHIGDSWEEDVLGAAALGIRPVHLAKQRAASTDCPSAAWVRSLEDFRVAKLKTMNR</sequence>
<dbReference type="SUPFAM" id="SSF56784">
    <property type="entry name" value="HAD-like"/>
    <property type="match status" value="1"/>
</dbReference>
<protein>
    <submittedName>
        <fullName evidence="1">(S)-2-haloacid dehalogenase 4A</fullName>
        <ecNumber evidence="1">3.8.1.2</ecNumber>
    </submittedName>
</protein>
<dbReference type="PANTHER" id="PTHR46191:SF2">
    <property type="entry name" value="HALOACID DEHALOGENASE-LIKE HYDROLASE DOMAIN-CONTAINING PROTEIN 3"/>
    <property type="match status" value="1"/>
</dbReference>
<keyword evidence="1" id="KW-0378">Hydrolase</keyword>